<evidence type="ECO:0000256" key="1">
    <source>
        <dbReference type="SAM" id="MobiDB-lite"/>
    </source>
</evidence>
<reference evidence="3" key="1">
    <citation type="submission" date="2022-04" db="EMBL/GenBank/DDBJ databases">
        <title>Carnegiea gigantea Genome sequencing and assembly v2.</title>
        <authorList>
            <person name="Copetti D."/>
            <person name="Sanderson M.J."/>
            <person name="Burquez A."/>
            <person name="Wojciechowski M.F."/>
        </authorList>
    </citation>
    <scope>NUCLEOTIDE SEQUENCE</scope>
    <source>
        <strain evidence="3">SGP5-SGP5p</strain>
        <tissue evidence="3">Aerial part</tissue>
    </source>
</reference>
<comment type="caution">
    <text evidence="3">The sequence shown here is derived from an EMBL/GenBank/DDBJ whole genome shotgun (WGS) entry which is preliminary data.</text>
</comment>
<dbReference type="EMBL" id="JAKOGI010001450">
    <property type="protein sequence ID" value="KAJ8425564.1"/>
    <property type="molecule type" value="Genomic_DNA"/>
</dbReference>
<evidence type="ECO:0000313" key="4">
    <source>
        <dbReference type="Proteomes" id="UP001153076"/>
    </source>
</evidence>
<evidence type="ECO:0000313" key="3">
    <source>
        <dbReference type="EMBL" id="KAJ8425564.1"/>
    </source>
</evidence>
<dbReference type="AlphaFoldDB" id="A0A9Q1GU22"/>
<keyword evidence="2" id="KW-0812">Transmembrane</keyword>
<proteinExistence type="predicted"/>
<keyword evidence="4" id="KW-1185">Reference proteome</keyword>
<gene>
    <name evidence="3" type="ORF">Cgig2_012307</name>
</gene>
<keyword evidence="2" id="KW-1133">Transmembrane helix</keyword>
<dbReference type="OrthoDB" id="723791at2759"/>
<protein>
    <recommendedName>
        <fullName evidence="5">Aminotransferase-like plant mobile domain-containing protein</fullName>
    </recommendedName>
</protein>
<sequence length="259" mass="29229">MELCEENAEEDWVGIWLKLYAFIMLSGVFFSRTPYRAAWSLLHYVDDVVVESIEDMQRKLARGPLSEVQLNGLCLLIQVWFYEHTTRFSDQDGERFPRIASWRKVDHGGMYDATELLAELEKSEARGAELRETVIRAYMDTDEYHFYVEDGEDVLSFDEWLRHVREAYALEKEANRRIRTELALTKDRLLPLEEGLQEFGAGNGDAGQGAEVAGRAKFSGATLTEGIGTPSGLGGATTQDPSSPHNNVNVNLSADTEVR</sequence>
<evidence type="ECO:0000256" key="2">
    <source>
        <dbReference type="SAM" id="Phobius"/>
    </source>
</evidence>
<feature type="transmembrane region" description="Helical" evidence="2">
    <location>
        <begin position="12"/>
        <end position="30"/>
    </location>
</feature>
<feature type="region of interest" description="Disordered" evidence="1">
    <location>
        <begin position="223"/>
        <end position="259"/>
    </location>
</feature>
<organism evidence="3 4">
    <name type="scientific">Carnegiea gigantea</name>
    <dbReference type="NCBI Taxonomy" id="171969"/>
    <lineage>
        <taxon>Eukaryota</taxon>
        <taxon>Viridiplantae</taxon>
        <taxon>Streptophyta</taxon>
        <taxon>Embryophyta</taxon>
        <taxon>Tracheophyta</taxon>
        <taxon>Spermatophyta</taxon>
        <taxon>Magnoliopsida</taxon>
        <taxon>eudicotyledons</taxon>
        <taxon>Gunneridae</taxon>
        <taxon>Pentapetalae</taxon>
        <taxon>Caryophyllales</taxon>
        <taxon>Cactineae</taxon>
        <taxon>Cactaceae</taxon>
        <taxon>Cactoideae</taxon>
        <taxon>Echinocereeae</taxon>
        <taxon>Carnegiea</taxon>
    </lineage>
</organism>
<dbReference type="Proteomes" id="UP001153076">
    <property type="component" value="Unassembled WGS sequence"/>
</dbReference>
<keyword evidence="2" id="KW-0472">Membrane</keyword>
<feature type="compositionally biased region" description="Polar residues" evidence="1">
    <location>
        <begin position="236"/>
        <end position="259"/>
    </location>
</feature>
<evidence type="ECO:0008006" key="5">
    <source>
        <dbReference type="Google" id="ProtNLM"/>
    </source>
</evidence>
<accession>A0A9Q1GU22</accession>
<name>A0A9Q1GU22_9CARY</name>